<accession>Q0UI81</accession>
<organism evidence="1 2">
    <name type="scientific">Phaeosphaeria nodorum (strain SN15 / ATCC MYA-4574 / FGSC 10173)</name>
    <name type="common">Glume blotch fungus</name>
    <name type="synonym">Parastagonospora nodorum</name>
    <dbReference type="NCBI Taxonomy" id="321614"/>
    <lineage>
        <taxon>Eukaryota</taxon>
        <taxon>Fungi</taxon>
        <taxon>Dikarya</taxon>
        <taxon>Ascomycota</taxon>
        <taxon>Pezizomycotina</taxon>
        <taxon>Dothideomycetes</taxon>
        <taxon>Pleosporomycetidae</taxon>
        <taxon>Pleosporales</taxon>
        <taxon>Pleosporineae</taxon>
        <taxon>Phaeosphaeriaceae</taxon>
        <taxon>Parastagonospora</taxon>
    </lineage>
</organism>
<dbReference type="Proteomes" id="UP000001055">
    <property type="component" value="Unassembled WGS sequence"/>
</dbReference>
<dbReference type="InParanoid" id="Q0UI81"/>
<reference evidence="2" key="1">
    <citation type="journal article" date="2007" name="Plant Cell">
        <title>Dothideomycete-plant interactions illuminated by genome sequencing and EST analysis of the wheat pathogen Stagonospora nodorum.</title>
        <authorList>
            <person name="Hane J.K."/>
            <person name="Lowe R.G."/>
            <person name="Solomon P.S."/>
            <person name="Tan K.C."/>
            <person name="Schoch C.L."/>
            <person name="Spatafora J.W."/>
            <person name="Crous P.W."/>
            <person name="Kodira C."/>
            <person name="Birren B.W."/>
            <person name="Galagan J.E."/>
            <person name="Torriani S.F."/>
            <person name="McDonald B.A."/>
            <person name="Oliver R.P."/>
        </authorList>
    </citation>
    <scope>NUCLEOTIDE SEQUENCE [LARGE SCALE GENOMIC DNA]</scope>
    <source>
        <strain evidence="2">SN15 / ATCC MYA-4574 / FGSC 10173</strain>
    </source>
</reference>
<dbReference type="AlphaFoldDB" id="Q0UI81"/>
<gene>
    <name evidence="1" type="ORF">SNOG_08533</name>
</gene>
<proteinExistence type="predicted"/>
<dbReference type="EMBL" id="CH445337">
    <property type="protein sequence ID" value="EAT83701.1"/>
    <property type="molecule type" value="Genomic_DNA"/>
</dbReference>
<dbReference type="RefSeq" id="XP_001798843.1">
    <property type="nucleotide sequence ID" value="XM_001798791.1"/>
</dbReference>
<evidence type="ECO:0000313" key="2">
    <source>
        <dbReference type="Proteomes" id="UP000001055"/>
    </source>
</evidence>
<dbReference type="HOGENOM" id="CLU_1759465_0_0_1"/>
<protein>
    <submittedName>
        <fullName evidence="1">Uncharacterized protein</fullName>
    </submittedName>
</protein>
<sequence length="148" mass="15863">MRNTHVPTSVPSAPNHSFVSTRYTNVNAPRSPPVVHTSKSNAAWLTYPNTPARIIPQQHATACSGFYLGLSDNGRDRVGSGLGPTGGWCFGKGVQGQLGGMSAGVRAEEWKNELFNEALSSAGSLDAEKAVELRQKWERESGSLEQGH</sequence>
<dbReference type="VEuPathDB" id="FungiDB:JI435_085330"/>
<name>Q0UI81_PHANO</name>
<dbReference type="GeneID" id="5975742"/>
<dbReference type="KEGG" id="pno:SNOG_08533"/>
<evidence type="ECO:0000313" key="1">
    <source>
        <dbReference type="EMBL" id="EAT83701.1"/>
    </source>
</evidence>